<evidence type="ECO:0000313" key="2">
    <source>
        <dbReference type="EMBL" id="GFO88353.1"/>
    </source>
</evidence>
<protein>
    <recommendedName>
        <fullName evidence="4">DUF3102 domain-containing protein</fullName>
    </recommendedName>
</protein>
<organism evidence="2 3">
    <name type="scientific">Butyricicoccus faecihominis</name>
    <dbReference type="NCBI Taxonomy" id="1712515"/>
    <lineage>
        <taxon>Bacteria</taxon>
        <taxon>Bacillati</taxon>
        <taxon>Bacillota</taxon>
        <taxon>Clostridia</taxon>
        <taxon>Eubacteriales</taxon>
        <taxon>Butyricicoccaceae</taxon>
        <taxon>Butyricicoccus</taxon>
    </lineage>
</organism>
<evidence type="ECO:0000313" key="3">
    <source>
        <dbReference type="Proteomes" id="UP000620147"/>
    </source>
</evidence>
<proteinExistence type="predicted"/>
<reference evidence="2 3" key="1">
    <citation type="submission" date="2020-06" db="EMBL/GenBank/DDBJ databases">
        <title>Characterization of fructooligosaccharide metabolism and fructooligosaccharide-degrading enzymes in human commensal butyrate producers.</title>
        <authorList>
            <person name="Tanno H."/>
            <person name="Fujii T."/>
            <person name="Hirano K."/>
            <person name="Maeno S."/>
            <person name="Tonozuka T."/>
            <person name="Sakamoto M."/>
            <person name="Ohkuma M."/>
            <person name="Tochio T."/>
            <person name="Endo A."/>
        </authorList>
    </citation>
    <scope>NUCLEOTIDE SEQUENCE [LARGE SCALE GENOMIC DNA]</scope>
    <source>
        <strain evidence="2 3">JCM 31056</strain>
    </source>
</reference>
<keyword evidence="3" id="KW-1185">Reference proteome</keyword>
<dbReference type="InterPro" id="IPR021451">
    <property type="entry name" value="DUF3102"/>
</dbReference>
<dbReference type="EMBL" id="BLYJ01000017">
    <property type="protein sequence ID" value="GFO88353.1"/>
    <property type="molecule type" value="Genomic_DNA"/>
</dbReference>
<dbReference type="RefSeq" id="WP_188885725.1">
    <property type="nucleotide sequence ID" value="NZ_BLYJ01000017.1"/>
</dbReference>
<comment type="caution">
    <text evidence="2">The sequence shown here is derived from an EMBL/GenBank/DDBJ whole genome shotgun (WGS) entry which is preliminary data.</text>
</comment>
<dbReference type="Proteomes" id="UP000620147">
    <property type="component" value="Unassembled WGS sequence"/>
</dbReference>
<name>A0ABQ1E0B8_9FIRM</name>
<evidence type="ECO:0000256" key="1">
    <source>
        <dbReference type="SAM" id="Coils"/>
    </source>
</evidence>
<feature type="coiled-coil region" evidence="1">
    <location>
        <begin position="129"/>
        <end position="281"/>
    </location>
</feature>
<keyword evidence="1" id="KW-0175">Coiled coil</keyword>
<gene>
    <name evidence="2" type="ORF">BUFA31_15170</name>
</gene>
<sequence length="298" mass="33341">MSENVVAVRSIEIVTAEITMIRDNARKVFLESVIQIGTRLEEAKQMVPSGEWTAYLTDKLGYKPSTAQNYMRIAREFGGGQVSLSGKTAADAFGQLSYSQILPLLGMAEEEREELAEEHNLPSMSSREIAALVKERDEAKAEAEKAVRENDAAQAALSVAEENRGKAMRERDEAVRNAENAKERADELQEQLSAIEDKPAEVRELTEEELEGIRDKIRAENAEAARAAEERARAAEEKLDKVKNPAAHKVNFLFCELRGVEERLEQALAELQQTDEAAREKFAKVIADWLRREGDRLA</sequence>
<accession>A0ABQ1E0B8</accession>
<evidence type="ECO:0008006" key="4">
    <source>
        <dbReference type="Google" id="ProtNLM"/>
    </source>
</evidence>
<dbReference type="Pfam" id="PF11300">
    <property type="entry name" value="DUF3102"/>
    <property type="match status" value="1"/>
</dbReference>